<dbReference type="GeneID" id="20087579"/>
<keyword evidence="5 7" id="KW-1133">Transmembrane helix</keyword>
<evidence type="ECO:0000256" key="1">
    <source>
        <dbReference type="ARBA" id="ARBA00004141"/>
    </source>
</evidence>
<dbReference type="PANTHER" id="PTHR11827:SF72">
    <property type="entry name" value="GH08340P"/>
    <property type="match status" value="1"/>
</dbReference>
<feature type="transmembrane region" description="Helical" evidence="7">
    <location>
        <begin position="137"/>
        <end position="158"/>
    </location>
</feature>
<dbReference type="AlphaFoldDB" id="A0A024TQG8"/>
<dbReference type="Pfam" id="PF03522">
    <property type="entry name" value="SLC12"/>
    <property type="match status" value="1"/>
</dbReference>
<evidence type="ECO:0000259" key="8">
    <source>
        <dbReference type="Pfam" id="PF00324"/>
    </source>
</evidence>
<accession>A0A024TQG8</accession>
<feature type="transmembrane region" description="Helical" evidence="7">
    <location>
        <begin position="178"/>
        <end position="202"/>
    </location>
</feature>
<keyword evidence="4 7" id="KW-0812">Transmembrane</keyword>
<comment type="similarity">
    <text evidence="2">Belongs to the SLC12A transporter family.</text>
</comment>
<proteinExistence type="inferred from homology"/>
<dbReference type="GO" id="GO:0055075">
    <property type="term" value="P:potassium ion homeostasis"/>
    <property type="evidence" value="ECO:0007669"/>
    <property type="project" value="TreeGrafter"/>
</dbReference>
<feature type="transmembrane region" description="Helical" evidence="7">
    <location>
        <begin position="418"/>
        <end position="440"/>
    </location>
</feature>
<dbReference type="RefSeq" id="XP_008875167.1">
    <property type="nucleotide sequence ID" value="XM_008876945.1"/>
</dbReference>
<feature type="transmembrane region" description="Helical" evidence="7">
    <location>
        <begin position="479"/>
        <end position="497"/>
    </location>
</feature>
<sequence length="848" mass="91301">METVVEAKPLLSASGADAMPISHHRMLEMDDSQHAYTPFQSLSQKDSSPASSSMLNQLGTFNGVYVPCLLNIIGVILFLRLGWAIGQAGVVGMLTIFFFAELQAVLTVLSASAIASNGAMRGGGSYYLISRSLGPEFGGAIGLQFYLLYASGVAMYLVGFAEEVEQTWFPHSPWGKKWVVVAVASTTLATIVCIALIGAHAFSKVNQYLFVVQFACIAYGAIAICLASPHELAAGGHVTGPRATTLAANMHANYTDELHVCGPTACDLSQVYAIVFPLATGFMEGLNLSGDLKQPGKSIPVGSLAAVVTACLIYISLIFLFGASFDGVALRTNFSFFQQVGPTPYVIITGILVSCYTSGLGALFGASRILQAIARDNLFYGLGFLGQGSAQGDEPQYAVGFTAVLSLVFIFIGDLDVLAPICTSFFCVAYAAVNFTSLVLQVTGVPNFRPTFGYSCWPLSLLGVAVNLCVMVYLNAMYAAVTFLVVTALFVYLSLAGPETSWGNVSQALMYHQVRKYLLRLDTRKGHVKFWRPAILFVPQNCHGPSVALCNRLKKGGLYIVGDIVLGEFGTATAAEATRRFQRWLDVIDSANLKAIPQVLVAPSIRHGYQALMQCSGLGGMDVNTVAFDWMLAGTATSAEFVGILNDALLLKKNLVVFRHCDKVDPGLLHDSKALWVPSARRWRLDGVVKTVDVWITERSPWTADGGATSHVTLMLQLAHVMQSNVQWKGLPIRLLRACEGANDADTPEHLIHIASELRIALHATHAMVVPLAHRRRSGPLDLLVDMNRVVHDVSRDAGLVVLTLPDPTTFSSQPDEFAARLDALTKGLPPIMMVWSADVESVITTCI</sequence>
<protein>
    <recommendedName>
        <fullName evidence="11">Amino acid permease/ SLC12A domain-containing protein</fullName>
    </recommendedName>
</protein>
<evidence type="ECO:0000256" key="2">
    <source>
        <dbReference type="ARBA" id="ARBA00010593"/>
    </source>
</evidence>
<name>A0A024TQG8_9STRA</name>
<evidence type="ECO:0000313" key="10">
    <source>
        <dbReference type="EMBL" id="ETV96375.1"/>
    </source>
</evidence>
<reference evidence="10" key="1">
    <citation type="submission" date="2013-12" db="EMBL/GenBank/DDBJ databases">
        <title>The Genome Sequence of Aphanomyces invadans NJM9701.</title>
        <authorList>
            <consortium name="The Broad Institute Genomics Platform"/>
            <person name="Russ C."/>
            <person name="Tyler B."/>
            <person name="van West P."/>
            <person name="Dieguez-Uribeondo J."/>
            <person name="Young S.K."/>
            <person name="Zeng Q."/>
            <person name="Gargeya S."/>
            <person name="Fitzgerald M."/>
            <person name="Abouelleil A."/>
            <person name="Alvarado L."/>
            <person name="Chapman S.B."/>
            <person name="Gainer-Dewar J."/>
            <person name="Goldberg J."/>
            <person name="Griggs A."/>
            <person name="Gujja S."/>
            <person name="Hansen M."/>
            <person name="Howarth C."/>
            <person name="Imamovic A."/>
            <person name="Ireland A."/>
            <person name="Larimer J."/>
            <person name="McCowan C."/>
            <person name="Murphy C."/>
            <person name="Pearson M."/>
            <person name="Poon T.W."/>
            <person name="Priest M."/>
            <person name="Roberts A."/>
            <person name="Saif S."/>
            <person name="Shea T."/>
            <person name="Sykes S."/>
            <person name="Wortman J."/>
            <person name="Nusbaum C."/>
            <person name="Birren B."/>
        </authorList>
    </citation>
    <scope>NUCLEOTIDE SEQUENCE [LARGE SCALE GENOMIC DNA]</scope>
    <source>
        <strain evidence="10">NJM9701</strain>
    </source>
</reference>
<dbReference type="Gene3D" id="1.20.1740.10">
    <property type="entry name" value="Amino acid/polyamine transporter I"/>
    <property type="match status" value="1"/>
</dbReference>
<dbReference type="eggNOG" id="KOG1288">
    <property type="taxonomic scope" value="Eukaryota"/>
</dbReference>
<dbReference type="VEuPathDB" id="FungiDB:H310_10529"/>
<dbReference type="STRING" id="157072.A0A024TQG8"/>
<dbReference type="OrthoDB" id="2020542at2759"/>
<evidence type="ECO:0000256" key="4">
    <source>
        <dbReference type="ARBA" id="ARBA00022692"/>
    </source>
</evidence>
<feature type="transmembrane region" description="Helical" evidence="7">
    <location>
        <begin position="395"/>
        <end position="412"/>
    </location>
</feature>
<keyword evidence="3" id="KW-0813">Transport</keyword>
<dbReference type="InterPro" id="IPR004841">
    <property type="entry name" value="AA-permease/SLC12A_dom"/>
</dbReference>
<evidence type="ECO:0000256" key="3">
    <source>
        <dbReference type="ARBA" id="ARBA00022448"/>
    </source>
</evidence>
<dbReference type="FunFam" id="1.20.1740.10:FF:000013">
    <property type="entry name" value="Solute carrier family 12 member"/>
    <property type="match status" value="1"/>
</dbReference>
<feature type="domain" description="SLC12A transporter C-terminal" evidence="9">
    <location>
        <begin position="554"/>
        <end position="665"/>
    </location>
</feature>
<dbReference type="EMBL" id="KI913977">
    <property type="protein sequence ID" value="ETV96375.1"/>
    <property type="molecule type" value="Genomic_DNA"/>
</dbReference>
<feature type="transmembrane region" description="Helical" evidence="7">
    <location>
        <begin position="452"/>
        <end position="473"/>
    </location>
</feature>
<dbReference type="InterPro" id="IPR004842">
    <property type="entry name" value="SLC12A_fam"/>
</dbReference>
<dbReference type="InterPro" id="IPR018491">
    <property type="entry name" value="SLC12_C"/>
</dbReference>
<evidence type="ECO:0000256" key="7">
    <source>
        <dbReference type="SAM" id="Phobius"/>
    </source>
</evidence>
<dbReference type="PANTHER" id="PTHR11827">
    <property type="entry name" value="SOLUTE CARRIER FAMILY 12, CATION COTRANSPORTERS"/>
    <property type="match status" value="1"/>
</dbReference>
<comment type="subcellular location">
    <subcellularLocation>
        <location evidence="1">Membrane</location>
        <topology evidence="1">Multi-pass membrane protein</topology>
    </subcellularLocation>
</comment>
<dbReference type="GO" id="GO:0055064">
    <property type="term" value="P:chloride ion homeostasis"/>
    <property type="evidence" value="ECO:0007669"/>
    <property type="project" value="TreeGrafter"/>
</dbReference>
<feature type="transmembrane region" description="Helical" evidence="7">
    <location>
        <begin position="90"/>
        <end position="117"/>
    </location>
</feature>
<feature type="domain" description="Amino acid permease/ SLC12A" evidence="8">
    <location>
        <begin position="63"/>
        <end position="535"/>
    </location>
</feature>
<feature type="transmembrane region" description="Helical" evidence="7">
    <location>
        <begin position="208"/>
        <end position="227"/>
    </location>
</feature>
<keyword evidence="6 7" id="KW-0472">Membrane</keyword>
<dbReference type="Pfam" id="PF00324">
    <property type="entry name" value="AA_permease"/>
    <property type="match status" value="1"/>
</dbReference>
<organism evidence="10">
    <name type="scientific">Aphanomyces invadans</name>
    <dbReference type="NCBI Taxonomy" id="157072"/>
    <lineage>
        <taxon>Eukaryota</taxon>
        <taxon>Sar</taxon>
        <taxon>Stramenopiles</taxon>
        <taxon>Oomycota</taxon>
        <taxon>Saprolegniomycetes</taxon>
        <taxon>Saprolegniales</taxon>
        <taxon>Verrucalvaceae</taxon>
        <taxon>Aphanomyces</taxon>
    </lineage>
</organism>
<dbReference type="GO" id="GO:0015379">
    <property type="term" value="F:potassium:chloride symporter activity"/>
    <property type="evidence" value="ECO:0007669"/>
    <property type="project" value="TreeGrafter"/>
</dbReference>
<feature type="transmembrane region" description="Helical" evidence="7">
    <location>
        <begin position="345"/>
        <end position="366"/>
    </location>
</feature>
<evidence type="ECO:0008006" key="11">
    <source>
        <dbReference type="Google" id="ProtNLM"/>
    </source>
</evidence>
<evidence type="ECO:0000256" key="5">
    <source>
        <dbReference type="ARBA" id="ARBA00022989"/>
    </source>
</evidence>
<evidence type="ECO:0000259" key="9">
    <source>
        <dbReference type="Pfam" id="PF03522"/>
    </source>
</evidence>
<dbReference type="GO" id="GO:0016020">
    <property type="term" value="C:membrane"/>
    <property type="evidence" value="ECO:0007669"/>
    <property type="project" value="UniProtKB-SubCell"/>
</dbReference>
<gene>
    <name evidence="10" type="ORF">H310_10529</name>
</gene>
<dbReference type="GO" id="GO:0006884">
    <property type="term" value="P:cell volume homeostasis"/>
    <property type="evidence" value="ECO:0007669"/>
    <property type="project" value="TreeGrafter"/>
</dbReference>
<feature type="transmembrane region" description="Helical" evidence="7">
    <location>
        <begin position="301"/>
        <end position="325"/>
    </location>
</feature>
<evidence type="ECO:0000256" key="6">
    <source>
        <dbReference type="ARBA" id="ARBA00023136"/>
    </source>
</evidence>
<feature type="transmembrane region" description="Helical" evidence="7">
    <location>
        <begin position="64"/>
        <end position="83"/>
    </location>
</feature>